<proteinExistence type="predicted"/>
<dbReference type="InterPro" id="IPR038244">
    <property type="entry name" value="NRho_sf"/>
</dbReference>
<evidence type="ECO:0000256" key="4">
    <source>
        <dbReference type="ARBA" id="ARBA00022692"/>
    </source>
</evidence>
<dbReference type="STRING" id="1245526.SAMN05216580_0146"/>
<evidence type="ECO:0000259" key="9">
    <source>
        <dbReference type="Pfam" id="PF16733"/>
    </source>
</evidence>
<dbReference type="Gene3D" id="3.30.70.2080">
    <property type="match status" value="1"/>
</dbReference>
<organism evidence="10 11">
    <name type="scientific">Geopseudomonas guangdongensis</name>
    <dbReference type="NCBI Taxonomy" id="1245526"/>
    <lineage>
        <taxon>Bacteria</taxon>
        <taxon>Pseudomonadati</taxon>
        <taxon>Pseudomonadota</taxon>
        <taxon>Gammaproteobacteria</taxon>
        <taxon>Pseudomonadales</taxon>
        <taxon>Pseudomonadaceae</taxon>
        <taxon>Geopseudomonas</taxon>
    </lineage>
</organism>
<gene>
    <name evidence="10" type="ORF">SAMN05216580_0146</name>
</gene>
<evidence type="ECO:0000313" key="11">
    <source>
        <dbReference type="Proteomes" id="UP000243063"/>
    </source>
</evidence>
<comment type="subcellular location">
    <subcellularLocation>
        <location evidence="1">Membrane</location>
        <topology evidence="1">Multi-pass membrane protein</topology>
    </subcellularLocation>
</comment>
<dbReference type="Proteomes" id="UP000243063">
    <property type="component" value="Chromosome I"/>
</dbReference>
<dbReference type="AlphaFoldDB" id="A0A1H2DZI7"/>
<feature type="transmembrane region" description="Helical" evidence="7">
    <location>
        <begin position="88"/>
        <end position="107"/>
    </location>
</feature>
<evidence type="ECO:0000256" key="3">
    <source>
        <dbReference type="ARBA" id="ARBA00022519"/>
    </source>
</evidence>
<feature type="transmembrane region" description="Helical" evidence="7">
    <location>
        <begin position="205"/>
        <end position="226"/>
    </location>
</feature>
<accession>A0A1H2DZI7</accession>
<dbReference type="Pfam" id="PF16733">
    <property type="entry name" value="NRho"/>
    <property type="match status" value="1"/>
</dbReference>
<name>A0A1H2DZI7_9GAMM</name>
<feature type="transmembrane region" description="Helical" evidence="7">
    <location>
        <begin position="238"/>
        <end position="259"/>
    </location>
</feature>
<dbReference type="Gene3D" id="1.20.1540.10">
    <property type="entry name" value="Rhomboid-like"/>
    <property type="match status" value="1"/>
</dbReference>
<dbReference type="SUPFAM" id="SSF144091">
    <property type="entry name" value="Rhomboid-like"/>
    <property type="match status" value="1"/>
</dbReference>
<dbReference type="Pfam" id="PF01694">
    <property type="entry name" value="Rhomboid"/>
    <property type="match status" value="1"/>
</dbReference>
<evidence type="ECO:0000256" key="5">
    <source>
        <dbReference type="ARBA" id="ARBA00022989"/>
    </source>
</evidence>
<feature type="domain" description="Peptidase S54 rhomboid" evidence="8">
    <location>
        <begin position="141"/>
        <end position="280"/>
    </location>
</feature>
<dbReference type="InterPro" id="IPR035952">
    <property type="entry name" value="Rhomboid-like_sf"/>
</dbReference>
<dbReference type="RefSeq" id="WP_090211388.1">
    <property type="nucleotide sequence ID" value="NZ_LT629780.1"/>
</dbReference>
<sequence>MSAVVALRLPLDTDLGAFVGLLLRLGVPHRVSEESGEQVLWVPDAQLAERVRELYARYPEGSGEAGERRPPLGVAVSPARLLAGTRNWPVTALVLLASLLVALLSGFGDNLERVAWLAFNDFRVQGDYAWFLPVTDSLAAGQWWRLFTPMLVHFGVLHLAMNSLWFWELGRRIEARQGSLMLLGLSLLFSLVSNLAQYLFGGPSIFGGLSGVLYGLLGHCWLFQRLAPCAHYRLPPGVVGLMLAWLLVCLSGLIGALGLGQIANAAHVGGLLAGCVSGMLGGLLARRRA</sequence>
<reference evidence="11" key="1">
    <citation type="submission" date="2016-10" db="EMBL/GenBank/DDBJ databases">
        <authorList>
            <person name="Varghese N."/>
            <person name="Submissions S."/>
        </authorList>
    </citation>
    <scope>NUCLEOTIDE SEQUENCE [LARGE SCALE GENOMIC DNA]</scope>
    <source>
        <strain evidence="11">CCTCC 2012022</strain>
    </source>
</reference>
<feature type="domain" description="Rhomboid protease N-terminal" evidence="9">
    <location>
        <begin position="1"/>
        <end position="63"/>
    </location>
</feature>
<keyword evidence="3" id="KW-0997">Cell inner membrane</keyword>
<keyword evidence="11" id="KW-1185">Reference proteome</keyword>
<dbReference type="PANTHER" id="PTHR43066">
    <property type="entry name" value="RHOMBOID-RELATED PROTEIN"/>
    <property type="match status" value="1"/>
</dbReference>
<evidence type="ECO:0000256" key="7">
    <source>
        <dbReference type="SAM" id="Phobius"/>
    </source>
</evidence>
<dbReference type="InterPro" id="IPR031976">
    <property type="entry name" value="NRho"/>
</dbReference>
<evidence type="ECO:0000256" key="6">
    <source>
        <dbReference type="ARBA" id="ARBA00023136"/>
    </source>
</evidence>
<keyword evidence="4 7" id="KW-0812">Transmembrane</keyword>
<dbReference type="GO" id="GO:0004252">
    <property type="term" value="F:serine-type endopeptidase activity"/>
    <property type="evidence" value="ECO:0007669"/>
    <property type="project" value="InterPro"/>
</dbReference>
<feature type="transmembrane region" description="Helical" evidence="7">
    <location>
        <begin position="265"/>
        <end position="285"/>
    </location>
</feature>
<dbReference type="OrthoDB" id="9778341at2"/>
<feature type="transmembrane region" description="Helical" evidence="7">
    <location>
        <begin position="146"/>
        <end position="167"/>
    </location>
</feature>
<feature type="transmembrane region" description="Helical" evidence="7">
    <location>
        <begin position="179"/>
        <end position="199"/>
    </location>
</feature>
<evidence type="ECO:0000256" key="1">
    <source>
        <dbReference type="ARBA" id="ARBA00004141"/>
    </source>
</evidence>
<keyword evidence="2" id="KW-1003">Cell membrane</keyword>
<keyword evidence="5 7" id="KW-1133">Transmembrane helix</keyword>
<dbReference type="InterPro" id="IPR022764">
    <property type="entry name" value="Peptidase_S54_rhomboid_dom"/>
</dbReference>
<evidence type="ECO:0000313" key="10">
    <source>
        <dbReference type="EMBL" id="SDT88219.1"/>
    </source>
</evidence>
<evidence type="ECO:0000259" key="8">
    <source>
        <dbReference type="Pfam" id="PF01694"/>
    </source>
</evidence>
<dbReference type="EMBL" id="LT629780">
    <property type="protein sequence ID" value="SDT88219.1"/>
    <property type="molecule type" value="Genomic_DNA"/>
</dbReference>
<protein>
    <submittedName>
        <fullName evidence="10">GlpG protein</fullName>
    </submittedName>
</protein>
<keyword evidence="6 7" id="KW-0472">Membrane</keyword>
<evidence type="ECO:0000256" key="2">
    <source>
        <dbReference type="ARBA" id="ARBA00022475"/>
    </source>
</evidence>
<dbReference type="PANTHER" id="PTHR43066:SF26">
    <property type="entry name" value="RHOMBOID PROTEASE GLPG"/>
    <property type="match status" value="1"/>
</dbReference>
<dbReference type="GO" id="GO:0016020">
    <property type="term" value="C:membrane"/>
    <property type="evidence" value="ECO:0007669"/>
    <property type="project" value="UniProtKB-SubCell"/>
</dbReference>